<comment type="caution">
    <text evidence="3">The sequence shown here is derived from an EMBL/GenBank/DDBJ whole genome shotgun (WGS) entry which is preliminary data.</text>
</comment>
<feature type="region of interest" description="Disordered" evidence="1">
    <location>
        <begin position="91"/>
        <end position="129"/>
    </location>
</feature>
<feature type="non-terminal residue" evidence="3">
    <location>
        <position position="129"/>
    </location>
</feature>
<evidence type="ECO:0000313" key="3">
    <source>
        <dbReference type="EMBL" id="CEJ09492.1"/>
    </source>
</evidence>
<feature type="compositionally biased region" description="Basic and acidic residues" evidence="1">
    <location>
        <begin position="117"/>
        <end position="129"/>
    </location>
</feature>
<evidence type="ECO:0000313" key="4">
    <source>
        <dbReference type="Proteomes" id="UP001071230"/>
    </source>
</evidence>
<proteinExistence type="predicted"/>
<organism evidence="3 4">
    <name type="scientific">Acididesulfobacillus acetoxydans</name>
    <dbReference type="NCBI Taxonomy" id="1561005"/>
    <lineage>
        <taxon>Bacteria</taxon>
        <taxon>Bacillati</taxon>
        <taxon>Bacillota</taxon>
        <taxon>Clostridia</taxon>
        <taxon>Eubacteriales</taxon>
        <taxon>Peptococcaceae</taxon>
        <taxon>Acididesulfobacillus</taxon>
    </lineage>
</organism>
<keyword evidence="4" id="KW-1185">Reference proteome</keyword>
<gene>
    <name evidence="3" type="ORF">DEACI_3976</name>
</gene>
<dbReference type="Proteomes" id="UP001071230">
    <property type="component" value="Unassembled WGS sequence"/>
</dbReference>
<evidence type="ECO:0000256" key="1">
    <source>
        <dbReference type="SAM" id="MobiDB-lite"/>
    </source>
</evidence>
<dbReference type="EMBL" id="CDGJ01000133">
    <property type="protein sequence ID" value="CEJ09492.1"/>
    <property type="molecule type" value="Genomic_DNA"/>
</dbReference>
<protein>
    <submittedName>
        <fullName evidence="3">Integrase catalytic protein</fullName>
    </submittedName>
</protein>
<reference evidence="3" key="1">
    <citation type="submission" date="2014-11" db="EMBL/GenBank/DDBJ databases">
        <authorList>
            <person name="Hornung B.V."/>
        </authorList>
    </citation>
    <scope>NUCLEOTIDE SEQUENCE</scope>
    <source>
        <strain evidence="3">INE</strain>
    </source>
</reference>
<evidence type="ECO:0000259" key="2">
    <source>
        <dbReference type="Pfam" id="PF09299"/>
    </source>
</evidence>
<name>A0ABM9RIU0_9FIRM</name>
<accession>A0ABM9RIU0</accession>
<dbReference type="Pfam" id="PF09299">
    <property type="entry name" value="Mu-transpos_C"/>
    <property type="match status" value="1"/>
</dbReference>
<feature type="domain" description="Transposase-like Mu C-terminal" evidence="2">
    <location>
        <begin position="26"/>
        <end position="71"/>
    </location>
</feature>
<sequence>MSPEAAYRSDKKPLRFPDPEVLANAFLHSESRRVDKSGCISFMGKKYEVGLSFIGCKVNVVYDPADISELTIEYEGHAPWKAHELVIGEHAGKRPELPEHLQAQKADSSRLLGAAEQKNHERRERQAPA</sequence>
<dbReference type="InterPro" id="IPR015378">
    <property type="entry name" value="Transposase-like_Mu_C"/>
</dbReference>